<keyword evidence="1" id="KW-0175">Coiled coil</keyword>
<organism evidence="2 3">
    <name type="scientific">Iocasia fonsfrigidae</name>
    <dbReference type="NCBI Taxonomy" id="2682810"/>
    <lineage>
        <taxon>Bacteria</taxon>
        <taxon>Bacillati</taxon>
        <taxon>Bacillota</taxon>
        <taxon>Clostridia</taxon>
        <taxon>Halanaerobiales</taxon>
        <taxon>Halanaerobiaceae</taxon>
        <taxon>Iocasia</taxon>
    </lineage>
</organism>
<dbReference type="PANTHER" id="PTHR37166:SF1">
    <property type="entry name" value="PROTEIN FLAG"/>
    <property type="match status" value="1"/>
</dbReference>
<dbReference type="InterPro" id="IPR035924">
    <property type="entry name" value="FlaG-like_sf"/>
</dbReference>
<dbReference type="InterPro" id="IPR005186">
    <property type="entry name" value="FlaG"/>
</dbReference>
<dbReference type="Pfam" id="PF03646">
    <property type="entry name" value="FlaG"/>
    <property type="match status" value="1"/>
</dbReference>
<evidence type="ECO:0000313" key="3">
    <source>
        <dbReference type="Proteomes" id="UP000665020"/>
    </source>
</evidence>
<dbReference type="KEGG" id="ifn:GM661_02515"/>
<sequence length="107" mass="12408">MPQQQLGVQHKQTEETSSIILKEHQKKENEGDFFNAELEEGVEELNNTVEALHQDLKFELHESSGRMMVEVINLDNKEVIKEIPPREVLDMLGRIREMVGLLLDEKI</sequence>
<dbReference type="Gene3D" id="3.30.160.170">
    <property type="entry name" value="FlaG-like"/>
    <property type="match status" value="1"/>
</dbReference>
<dbReference type="Proteomes" id="UP000665020">
    <property type="component" value="Chromosome"/>
</dbReference>
<keyword evidence="2" id="KW-0966">Cell projection</keyword>
<protein>
    <submittedName>
        <fullName evidence="2">Flagellar biosynthesis protein FlaG</fullName>
    </submittedName>
</protein>
<dbReference type="EMBL" id="CP046640">
    <property type="protein sequence ID" value="QTL99896.1"/>
    <property type="molecule type" value="Genomic_DNA"/>
</dbReference>
<evidence type="ECO:0000256" key="1">
    <source>
        <dbReference type="SAM" id="Coils"/>
    </source>
</evidence>
<evidence type="ECO:0000313" key="2">
    <source>
        <dbReference type="EMBL" id="QTL99896.1"/>
    </source>
</evidence>
<keyword evidence="2" id="KW-0282">Flagellum</keyword>
<dbReference type="PANTHER" id="PTHR37166">
    <property type="entry name" value="PROTEIN FLAG"/>
    <property type="match status" value="1"/>
</dbReference>
<accession>A0A8A7KDM6</accession>
<proteinExistence type="predicted"/>
<reference evidence="2" key="1">
    <citation type="submission" date="2019-12" db="EMBL/GenBank/DDBJ databases">
        <authorList>
            <person name="zhang j."/>
            <person name="sun C.M."/>
        </authorList>
    </citation>
    <scope>NUCLEOTIDE SEQUENCE</scope>
    <source>
        <strain evidence="2">NS-1</strain>
    </source>
</reference>
<dbReference type="SUPFAM" id="SSF160214">
    <property type="entry name" value="FlaG-like"/>
    <property type="match status" value="1"/>
</dbReference>
<dbReference type="AlphaFoldDB" id="A0A8A7KDM6"/>
<keyword evidence="2" id="KW-0969">Cilium</keyword>
<keyword evidence="3" id="KW-1185">Reference proteome</keyword>
<feature type="coiled-coil region" evidence="1">
    <location>
        <begin position="35"/>
        <end position="62"/>
    </location>
</feature>
<gene>
    <name evidence="2" type="ORF">GM661_02515</name>
</gene>
<name>A0A8A7KDM6_9FIRM</name>